<keyword evidence="2" id="KW-1185">Reference proteome</keyword>
<organism evidence="1 2">
    <name type="scientific">Paraflavitalea soli</name>
    <dbReference type="NCBI Taxonomy" id="2315862"/>
    <lineage>
        <taxon>Bacteria</taxon>
        <taxon>Pseudomonadati</taxon>
        <taxon>Bacteroidota</taxon>
        <taxon>Chitinophagia</taxon>
        <taxon>Chitinophagales</taxon>
        <taxon>Chitinophagaceae</taxon>
        <taxon>Paraflavitalea</taxon>
    </lineage>
</organism>
<evidence type="ECO:0000313" key="2">
    <source>
        <dbReference type="Proteomes" id="UP000263900"/>
    </source>
</evidence>
<dbReference type="KEGG" id="pseg:D3H65_11465"/>
<evidence type="ECO:0000313" key="1">
    <source>
        <dbReference type="EMBL" id="AXY74558.1"/>
    </source>
</evidence>
<reference evidence="1 2" key="1">
    <citation type="submission" date="2018-09" db="EMBL/GenBank/DDBJ databases">
        <title>Genome sequencing of strain 6GH32-13.</title>
        <authorList>
            <person name="Weon H.-Y."/>
            <person name="Heo J."/>
            <person name="Kwon S.-W."/>
        </authorList>
    </citation>
    <scope>NUCLEOTIDE SEQUENCE [LARGE SCALE GENOMIC DNA]</scope>
    <source>
        <strain evidence="1 2">5GH32-13</strain>
    </source>
</reference>
<dbReference type="OrthoDB" id="9046326at2"/>
<dbReference type="SUPFAM" id="SSF52266">
    <property type="entry name" value="SGNH hydrolase"/>
    <property type="match status" value="2"/>
</dbReference>
<dbReference type="Gene3D" id="3.40.50.1110">
    <property type="entry name" value="SGNH hydrolase"/>
    <property type="match status" value="2"/>
</dbReference>
<protein>
    <submittedName>
        <fullName evidence="1">SGNH/GDSL hydrolase family protein</fullName>
    </submittedName>
</protein>
<accession>A0A3B7MK47</accession>
<dbReference type="SUPFAM" id="SSF48452">
    <property type="entry name" value="TPR-like"/>
    <property type="match status" value="1"/>
</dbReference>
<proteinExistence type="predicted"/>
<dbReference type="GO" id="GO:0016788">
    <property type="term" value="F:hydrolase activity, acting on ester bonds"/>
    <property type="evidence" value="ECO:0007669"/>
    <property type="project" value="UniProtKB-ARBA"/>
</dbReference>
<name>A0A3B7MK47_9BACT</name>
<keyword evidence="1" id="KW-0378">Hydrolase</keyword>
<sequence>MRKKKQRLLAMLLPEQPILNGQPSKAPQQDDPSTRVGIWIPSARNNQSFVRDQSKRAEWLLWADVREIPAKSTRKRIVLLGESVARGAFYDPCYTVAGELEGTLQVAGMEDAEVIDLAKTGMFIHEWPALIKACKLLQPDAVVILGGNNLVFTMQGGEDHYQEMYERYRQEGFAGVKAFGENELRKTMTAILEEIQASLVQAGIPVIYVVPEFNLRDWKSNTHEQVVPWLEDDQAAQWKEARDIALNTGSTREPEAVRLAAERMIIIDPSNPLGYEILGVHYSEAQEWDKARTYYEQARDTAFMNRGIVSKPRCFKVIQDTIRTTAPGYGIRVVNLPAVFSSHLDGLPDRRLFLDYCHLTVTGIKLAMRYTAAALIERLIGTTINVDLIGDSGIWPDNTVQAVAHACAAIHNAHYGQTADILAWHCDKAVAWSANVKDLMARFADFSTRSTSSLFCQSFEELITESETQQSRSIFSLVHPRGQKLMDIELVDYIVQSLNTIHIAIGDSIRKIRMEDHVVGPQKKNLLTSFYTDTYYSDHLPGLQSAYFRSYQATSSFCFIAQKGTLGFEWVYRTPAAKQGEKKLTISINNRPIPVADFPSSPTWSKGVFVIEEDWLTEGVNKLLINWPTPDAPVKEVAGAPATGFFEAVFPVNGEISSFTAVVTVKNSIMTHRPSSSLKSVAGSLAALMMSKSTDQQQKLALLEQLAIEKTNTPDVKDTGSQARKQENNPVGIWKPSLTNDKLVYTRDMARRPEWPLWANVHEIKPKGKKKRILLLGESVARGYFYDPYYTVAMELEATMNKVSGIHPVEVIDLARTSMNLPGLINMIKACTVLQPDAVVVFAGNNWRTDISLTADAMFKQVYEIYKKEFFTGTLSFLEESLKERVLECLDTLRESLIKKSIPVLFLIPGFNLKDWRSNAVEQMLPWLPGDRIGQWLHWKEVGEQALQDSDLQTLESAALQMTVLDPSNPLGHEWLGQCYDRKGLLEQARASFGAARDTALMSREDSKPRCYGVIQQTLVVEAANYGIKLINLPVIFETEQGKLEDRDLYLDYCHLTVTGIKIAARYAAQALAEMMEGLKLRIENVPPSGLQPTAGVMATAHFCAAIHNAHSGQHPDIIQYHCNKAVTLDPNVKELMVRYADFSTRKALTLLCSAFEELILEGEMRQYEGGLGLAHPRGRKLMDIDLVDQIIQSVNSPLANTINEIRLSEHGVSQGKKNLLESFYSATFYHNPVPKPGAVFLQARSTETRFQFVADRDHIDLSMVYRTPQRNYPNKKIRICLNNKNTVIAEIPMADKWTSYSFSIADTRLKKGVNHLIIDWPYTSEPQFTEQTASGHSMFRAMFPVLGEIAVFTAIANEKSTAFAKNQDSLMSLEEN</sequence>
<gene>
    <name evidence="1" type="ORF">D3H65_11465</name>
</gene>
<dbReference type="Proteomes" id="UP000263900">
    <property type="component" value="Chromosome"/>
</dbReference>
<dbReference type="InterPro" id="IPR036514">
    <property type="entry name" value="SGNH_hydro_sf"/>
</dbReference>
<dbReference type="EMBL" id="CP032157">
    <property type="protein sequence ID" value="AXY74558.1"/>
    <property type="molecule type" value="Genomic_DNA"/>
</dbReference>
<dbReference type="InterPro" id="IPR011990">
    <property type="entry name" value="TPR-like_helical_dom_sf"/>
</dbReference>